<evidence type="ECO:0000313" key="2">
    <source>
        <dbReference type="Proteomes" id="UP001157502"/>
    </source>
</evidence>
<sequence>MRGTCGARSPVADVDTKNLFFLRVILWSRCRPNDLPGCCLVALGDWERDGVVVDRPDVVKSPVCLGPELSARPDRQYSVKRHAVVELAGEASVECQ</sequence>
<name>A0ACC2G8U6_DALPE</name>
<comment type="caution">
    <text evidence="1">The sequence shown here is derived from an EMBL/GenBank/DDBJ whole genome shotgun (WGS) entry which is preliminary data.</text>
</comment>
<organism evidence="1 2">
    <name type="scientific">Dallia pectoralis</name>
    <name type="common">Alaska blackfish</name>
    <dbReference type="NCBI Taxonomy" id="75939"/>
    <lineage>
        <taxon>Eukaryota</taxon>
        <taxon>Metazoa</taxon>
        <taxon>Chordata</taxon>
        <taxon>Craniata</taxon>
        <taxon>Vertebrata</taxon>
        <taxon>Euteleostomi</taxon>
        <taxon>Actinopterygii</taxon>
        <taxon>Neopterygii</taxon>
        <taxon>Teleostei</taxon>
        <taxon>Protacanthopterygii</taxon>
        <taxon>Esociformes</taxon>
        <taxon>Umbridae</taxon>
        <taxon>Dallia</taxon>
    </lineage>
</organism>
<dbReference type="Proteomes" id="UP001157502">
    <property type="component" value="Chromosome 16"/>
</dbReference>
<protein>
    <submittedName>
        <fullName evidence="1">Uncharacterized protein</fullName>
    </submittedName>
</protein>
<gene>
    <name evidence="1" type="ORF">DPEC_G00200750</name>
</gene>
<dbReference type="EMBL" id="CM055743">
    <property type="protein sequence ID" value="KAJ8000046.1"/>
    <property type="molecule type" value="Genomic_DNA"/>
</dbReference>
<proteinExistence type="predicted"/>
<accession>A0ACC2G8U6</accession>
<reference evidence="1" key="1">
    <citation type="submission" date="2021-05" db="EMBL/GenBank/DDBJ databases">
        <authorList>
            <person name="Pan Q."/>
            <person name="Jouanno E."/>
            <person name="Zahm M."/>
            <person name="Klopp C."/>
            <person name="Cabau C."/>
            <person name="Louis A."/>
            <person name="Berthelot C."/>
            <person name="Parey E."/>
            <person name="Roest Crollius H."/>
            <person name="Montfort J."/>
            <person name="Robinson-Rechavi M."/>
            <person name="Bouchez O."/>
            <person name="Lampietro C."/>
            <person name="Lopez Roques C."/>
            <person name="Donnadieu C."/>
            <person name="Postlethwait J."/>
            <person name="Bobe J."/>
            <person name="Dillon D."/>
            <person name="Chandos A."/>
            <person name="von Hippel F."/>
            <person name="Guiguen Y."/>
        </authorList>
    </citation>
    <scope>NUCLEOTIDE SEQUENCE</scope>
    <source>
        <strain evidence="1">YG-Jan2019</strain>
    </source>
</reference>
<evidence type="ECO:0000313" key="1">
    <source>
        <dbReference type="EMBL" id="KAJ8000046.1"/>
    </source>
</evidence>
<keyword evidence="2" id="KW-1185">Reference proteome</keyword>